<dbReference type="EMBL" id="KZ503721">
    <property type="protein sequence ID" value="PKU61935.1"/>
    <property type="molecule type" value="Genomic_DNA"/>
</dbReference>
<feature type="compositionally biased region" description="Polar residues" evidence="1">
    <location>
        <begin position="73"/>
        <end position="82"/>
    </location>
</feature>
<gene>
    <name evidence="2" type="ORF">MA16_Dca023132</name>
</gene>
<name>A0A2I0VEU1_9ASPA</name>
<reference evidence="2 3" key="1">
    <citation type="journal article" date="2016" name="Sci. Rep.">
        <title>The Dendrobium catenatum Lindl. genome sequence provides insights into polysaccharide synthase, floral development and adaptive evolution.</title>
        <authorList>
            <person name="Zhang G.Q."/>
            <person name="Xu Q."/>
            <person name="Bian C."/>
            <person name="Tsai W.C."/>
            <person name="Yeh C.M."/>
            <person name="Liu K.W."/>
            <person name="Yoshida K."/>
            <person name="Zhang L.S."/>
            <person name="Chang S.B."/>
            <person name="Chen F."/>
            <person name="Shi Y."/>
            <person name="Su Y.Y."/>
            <person name="Zhang Y.Q."/>
            <person name="Chen L.J."/>
            <person name="Yin Y."/>
            <person name="Lin M."/>
            <person name="Huang H."/>
            <person name="Deng H."/>
            <person name="Wang Z.W."/>
            <person name="Zhu S.L."/>
            <person name="Zhao X."/>
            <person name="Deng C."/>
            <person name="Niu S.C."/>
            <person name="Huang J."/>
            <person name="Wang M."/>
            <person name="Liu G.H."/>
            <person name="Yang H.J."/>
            <person name="Xiao X.J."/>
            <person name="Hsiao Y.Y."/>
            <person name="Wu W.L."/>
            <person name="Chen Y.Y."/>
            <person name="Mitsuda N."/>
            <person name="Ohme-Takagi M."/>
            <person name="Luo Y.B."/>
            <person name="Van de Peer Y."/>
            <person name="Liu Z.J."/>
        </authorList>
    </citation>
    <scope>NUCLEOTIDE SEQUENCE [LARGE SCALE GENOMIC DNA]</scope>
    <source>
        <tissue evidence="2">The whole plant</tissue>
    </source>
</reference>
<reference evidence="2 3" key="2">
    <citation type="journal article" date="2017" name="Nature">
        <title>The Apostasia genome and the evolution of orchids.</title>
        <authorList>
            <person name="Zhang G.Q."/>
            <person name="Liu K.W."/>
            <person name="Li Z."/>
            <person name="Lohaus R."/>
            <person name="Hsiao Y.Y."/>
            <person name="Niu S.C."/>
            <person name="Wang J.Y."/>
            <person name="Lin Y.C."/>
            <person name="Xu Q."/>
            <person name="Chen L.J."/>
            <person name="Yoshida K."/>
            <person name="Fujiwara S."/>
            <person name="Wang Z.W."/>
            <person name="Zhang Y.Q."/>
            <person name="Mitsuda N."/>
            <person name="Wang M."/>
            <person name="Liu G.H."/>
            <person name="Pecoraro L."/>
            <person name="Huang H.X."/>
            <person name="Xiao X.J."/>
            <person name="Lin M."/>
            <person name="Wu X.Y."/>
            <person name="Wu W.L."/>
            <person name="Chen Y.Y."/>
            <person name="Chang S.B."/>
            <person name="Sakamoto S."/>
            <person name="Ohme-Takagi M."/>
            <person name="Yagi M."/>
            <person name="Zeng S.J."/>
            <person name="Shen C.Y."/>
            <person name="Yeh C.M."/>
            <person name="Luo Y.B."/>
            <person name="Tsai W.C."/>
            <person name="Van de Peer Y."/>
            <person name="Liu Z.J."/>
        </authorList>
    </citation>
    <scope>NUCLEOTIDE SEQUENCE [LARGE SCALE GENOMIC DNA]</scope>
    <source>
        <tissue evidence="2">The whole plant</tissue>
    </source>
</reference>
<dbReference type="Proteomes" id="UP000233837">
    <property type="component" value="Unassembled WGS sequence"/>
</dbReference>
<accession>A0A2I0VEU1</accession>
<organism evidence="2 3">
    <name type="scientific">Dendrobium catenatum</name>
    <dbReference type="NCBI Taxonomy" id="906689"/>
    <lineage>
        <taxon>Eukaryota</taxon>
        <taxon>Viridiplantae</taxon>
        <taxon>Streptophyta</taxon>
        <taxon>Embryophyta</taxon>
        <taxon>Tracheophyta</taxon>
        <taxon>Spermatophyta</taxon>
        <taxon>Magnoliopsida</taxon>
        <taxon>Liliopsida</taxon>
        <taxon>Asparagales</taxon>
        <taxon>Orchidaceae</taxon>
        <taxon>Epidendroideae</taxon>
        <taxon>Malaxideae</taxon>
        <taxon>Dendrobiinae</taxon>
        <taxon>Dendrobium</taxon>
    </lineage>
</organism>
<feature type="compositionally biased region" description="Basic residues" evidence="1">
    <location>
        <begin position="118"/>
        <end position="127"/>
    </location>
</feature>
<sequence>MRWRRGRRKERKDMGIDLRSNRRLDLRAAIRFANGGHFCNFGFLCDALQAREGNRTAIAPPTKPIRFREMKGQQPQHISPHTVQEIEKRSHGNQADNHGNQRGKARENQVAQETEKTKGRRGKSTSN</sequence>
<proteinExistence type="predicted"/>
<feature type="region of interest" description="Disordered" evidence="1">
    <location>
        <begin position="56"/>
        <end position="127"/>
    </location>
</feature>
<protein>
    <submittedName>
        <fullName evidence="2">Uncharacterized protein</fullName>
    </submittedName>
</protein>
<evidence type="ECO:0000313" key="3">
    <source>
        <dbReference type="Proteomes" id="UP000233837"/>
    </source>
</evidence>
<evidence type="ECO:0000256" key="1">
    <source>
        <dbReference type="SAM" id="MobiDB-lite"/>
    </source>
</evidence>
<evidence type="ECO:0000313" key="2">
    <source>
        <dbReference type="EMBL" id="PKU61935.1"/>
    </source>
</evidence>
<keyword evidence="3" id="KW-1185">Reference proteome</keyword>
<dbReference type="AlphaFoldDB" id="A0A2I0VEU1"/>